<organism evidence="5 6">
    <name type="scientific">Aulographum hederae CBS 113979</name>
    <dbReference type="NCBI Taxonomy" id="1176131"/>
    <lineage>
        <taxon>Eukaryota</taxon>
        <taxon>Fungi</taxon>
        <taxon>Dikarya</taxon>
        <taxon>Ascomycota</taxon>
        <taxon>Pezizomycotina</taxon>
        <taxon>Dothideomycetes</taxon>
        <taxon>Pleosporomycetidae</taxon>
        <taxon>Aulographales</taxon>
        <taxon>Aulographaceae</taxon>
    </lineage>
</organism>
<sequence length="329" mass="36494">MIPLITLEEHFLTPSLSSTPLYSEQLKHLPSLSSQLADLGPLRLSSMNSNSISLQIISHGPAFPSPAQATEANAQLAAACAENPTRFKGFATLAMASPEAASAELRRCVRDLGFVGALVDNHTKEGKFYDGRAYRGFWATVQELDVPVYLHPTWPSEGMKEALYEGGELISEGAAKSMGTSGFGWHATTAVHFLRLFASGLFDEFPRLKIVLGHMGEILPFMLTRVCGLSVRWGSFERGLRRVWDENVWVTTSGMWCLDAMACVVRACKRGRVLYSVDYPFARNEDGLRWMMELRESGLVSEEEWEEIGYKNAEKLLGVRAVPLPESKE</sequence>
<dbReference type="PANTHER" id="PTHR21240">
    <property type="entry name" value="2-AMINO-3-CARBOXYLMUCONATE-6-SEMIALDEHYDE DECARBOXYLASE"/>
    <property type="match status" value="1"/>
</dbReference>
<dbReference type="InterPro" id="IPR032465">
    <property type="entry name" value="ACMSD"/>
</dbReference>
<dbReference type="AlphaFoldDB" id="A0A6G1GW55"/>
<keyword evidence="5" id="KW-0378">Hydrolase</keyword>
<dbReference type="EMBL" id="ML977163">
    <property type="protein sequence ID" value="KAF1985191.1"/>
    <property type="molecule type" value="Genomic_DNA"/>
</dbReference>
<dbReference type="GO" id="GO:0016831">
    <property type="term" value="F:carboxy-lyase activity"/>
    <property type="evidence" value="ECO:0007669"/>
    <property type="project" value="UniProtKB-KW"/>
</dbReference>
<dbReference type="InterPro" id="IPR032466">
    <property type="entry name" value="Metal_Hydrolase"/>
</dbReference>
<dbReference type="GO" id="GO:0005829">
    <property type="term" value="C:cytosol"/>
    <property type="evidence" value="ECO:0007669"/>
    <property type="project" value="TreeGrafter"/>
</dbReference>
<feature type="domain" description="Amidohydrolase-related" evidence="4">
    <location>
        <begin position="68"/>
        <end position="318"/>
    </location>
</feature>
<dbReference type="OrthoDB" id="432010at2759"/>
<evidence type="ECO:0000256" key="2">
    <source>
        <dbReference type="ARBA" id="ARBA00023239"/>
    </source>
</evidence>
<dbReference type="Proteomes" id="UP000800041">
    <property type="component" value="Unassembled WGS sequence"/>
</dbReference>
<dbReference type="Pfam" id="PF04909">
    <property type="entry name" value="Amidohydro_2"/>
    <property type="match status" value="1"/>
</dbReference>
<evidence type="ECO:0000256" key="1">
    <source>
        <dbReference type="ARBA" id="ARBA00022793"/>
    </source>
</evidence>
<comment type="similarity">
    <text evidence="3">Belongs to the metallo-dependent hydrolases superfamily.</text>
</comment>
<evidence type="ECO:0000313" key="6">
    <source>
        <dbReference type="Proteomes" id="UP000800041"/>
    </source>
</evidence>
<gene>
    <name evidence="5" type="ORF">K402DRAFT_379446</name>
</gene>
<reference evidence="5" key="1">
    <citation type="journal article" date="2020" name="Stud. Mycol.">
        <title>101 Dothideomycetes genomes: a test case for predicting lifestyles and emergence of pathogens.</title>
        <authorList>
            <person name="Haridas S."/>
            <person name="Albert R."/>
            <person name="Binder M."/>
            <person name="Bloem J."/>
            <person name="Labutti K."/>
            <person name="Salamov A."/>
            <person name="Andreopoulos B."/>
            <person name="Baker S."/>
            <person name="Barry K."/>
            <person name="Bills G."/>
            <person name="Bluhm B."/>
            <person name="Cannon C."/>
            <person name="Castanera R."/>
            <person name="Culley D."/>
            <person name="Daum C."/>
            <person name="Ezra D."/>
            <person name="Gonzalez J."/>
            <person name="Henrissat B."/>
            <person name="Kuo A."/>
            <person name="Liang C."/>
            <person name="Lipzen A."/>
            <person name="Lutzoni F."/>
            <person name="Magnuson J."/>
            <person name="Mondo S."/>
            <person name="Nolan M."/>
            <person name="Ohm R."/>
            <person name="Pangilinan J."/>
            <person name="Park H.-J."/>
            <person name="Ramirez L."/>
            <person name="Alfaro M."/>
            <person name="Sun H."/>
            <person name="Tritt A."/>
            <person name="Yoshinaga Y."/>
            <person name="Zwiers L.-H."/>
            <person name="Turgeon B."/>
            <person name="Goodwin S."/>
            <person name="Spatafora J."/>
            <person name="Crous P."/>
            <person name="Grigoriev I."/>
        </authorList>
    </citation>
    <scope>NUCLEOTIDE SEQUENCE</scope>
    <source>
        <strain evidence="5">CBS 113979</strain>
    </source>
</reference>
<evidence type="ECO:0000259" key="4">
    <source>
        <dbReference type="Pfam" id="PF04909"/>
    </source>
</evidence>
<keyword evidence="6" id="KW-1185">Reference proteome</keyword>
<dbReference type="PANTHER" id="PTHR21240:SF30">
    <property type="entry name" value="AMIDOHYDROLASE-RELATED DOMAIN-CONTAINING PROTEIN-RELATED"/>
    <property type="match status" value="1"/>
</dbReference>
<protein>
    <submittedName>
        <fullName evidence="5">Putative metal-dependent hydrolase</fullName>
    </submittedName>
</protein>
<evidence type="ECO:0000313" key="5">
    <source>
        <dbReference type="EMBL" id="KAF1985191.1"/>
    </source>
</evidence>
<proteinExistence type="inferred from homology"/>
<evidence type="ECO:0000256" key="3">
    <source>
        <dbReference type="RuleBase" id="RU366045"/>
    </source>
</evidence>
<keyword evidence="2 3" id="KW-0456">Lyase</keyword>
<dbReference type="InterPro" id="IPR006680">
    <property type="entry name" value="Amidohydro-rel"/>
</dbReference>
<dbReference type="Gene3D" id="3.20.20.140">
    <property type="entry name" value="Metal-dependent hydrolases"/>
    <property type="match status" value="1"/>
</dbReference>
<name>A0A6G1GW55_9PEZI</name>
<dbReference type="GO" id="GO:0016787">
    <property type="term" value="F:hydrolase activity"/>
    <property type="evidence" value="ECO:0007669"/>
    <property type="project" value="UniProtKB-KW"/>
</dbReference>
<accession>A0A6G1GW55</accession>
<dbReference type="SUPFAM" id="SSF51556">
    <property type="entry name" value="Metallo-dependent hydrolases"/>
    <property type="match status" value="1"/>
</dbReference>
<keyword evidence="1 3" id="KW-0210">Decarboxylase</keyword>
<dbReference type="GO" id="GO:0019748">
    <property type="term" value="P:secondary metabolic process"/>
    <property type="evidence" value="ECO:0007669"/>
    <property type="project" value="TreeGrafter"/>
</dbReference>